<dbReference type="EMBL" id="LAZR01063750">
    <property type="protein sequence ID" value="KKK58889.1"/>
    <property type="molecule type" value="Genomic_DNA"/>
</dbReference>
<sequence length="69" mass="7738">MDKPRKQYAVLAVEEWSALTEDGRPIQINFKPGMPVGFLPVFDVREDAETWAEKCGAVVIETQGIRCEA</sequence>
<gene>
    <name evidence="1" type="ORF">LCGC14_3039910</name>
</gene>
<evidence type="ECO:0000313" key="1">
    <source>
        <dbReference type="EMBL" id="KKK58889.1"/>
    </source>
</evidence>
<reference evidence="1" key="1">
    <citation type="journal article" date="2015" name="Nature">
        <title>Complex archaea that bridge the gap between prokaryotes and eukaryotes.</title>
        <authorList>
            <person name="Spang A."/>
            <person name="Saw J.H."/>
            <person name="Jorgensen S.L."/>
            <person name="Zaremba-Niedzwiedzka K."/>
            <person name="Martijn J."/>
            <person name="Lind A.E."/>
            <person name="van Eijk R."/>
            <person name="Schleper C."/>
            <person name="Guy L."/>
            <person name="Ettema T.J."/>
        </authorList>
    </citation>
    <scope>NUCLEOTIDE SEQUENCE</scope>
</reference>
<proteinExistence type="predicted"/>
<organism evidence="1">
    <name type="scientific">marine sediment metagenome</name>
    <dbReference type="NCBI Taxonomy" id="412755"/>
    <lineage>
        <taxon>unclassified sequences</taxon>
        <taxon>metagenomes</taxon>
        <taxon>ecological metagenomes</taxon>
    </lineage>
</organism>
<dbReference type="AlphaFoldDB" id="A0A0F8YXZ3"/>
<accession>A0A0F8YXZ3</accession>
<protein>
    <submittedName>
        <fullName evidence="1">Uncharacterized protein</fullName>
    </submittedName>
</protein>
<name>A0A0F8YXZ3_9ZZZZ</name>
<comment type="caution">
    <text evidence="1">The sequence shown here is derived from an EMBL/GenBank/DDBJ whole genome shotgun (WGS) entry which is preliminary data.</text>
</comment>